<sequence length="139" mass="15842">MSENFDSNERPSKEDFASNSDAGSHIDELFVDGNRRQESPPEREPQGLETVASDDDYSVRKSSRTPVKTPREDFYGGNEHTAGETRSQRGKLLGMVFAKRWAAPHDNSALRRLEHCHGLECTQRTRCWFACVYTSDERC</sequence>
<dbReference type="Proteomes" id="UP000821845">
    <property type="component" value="Chromosome 5"/>
</dbReference>
<protein>
    <submittedName>
        <fullName evidence="1">Uncharacterized protein</fullName>
    </submittedName>
</protein>
<organism evidence="1 2">
    <name type="scientific">Hyalomma asiaticum</name>
    <name type="common">Tick</name>
    <dbReference type="NCBI Taxonomy" id="266040"/>
    <lineage>
        <taxon>Eukaryota</taxon>
        <taxon>Metazoa</taxon>
        <taxon>Ecdysozoa</taxon>
        <taxon>Arthropoda</taxon>
        <taxon>Chelicerata</taxon>
        <taxon>Arachnida</taxon>
        <taxon>Acari</taxon>
        <taxon>Parasitiformes</taxon>
        <taxon>Ixodida</taxon>
        <taxon>Ixodoidea</taxon>
        <taxon>Ixodidae</taxon>
        <taxon>Hyalomminae</taxon>
        <taxon>Hyalomma</taxon>
    </lineage>
</organism>
<comment type="caution">
    <text evidence="1">The sequence shown here is derived from an EMBL/GenBank/DDBJ whole genome shotgun (WGS) entry which is preliminary data.</text>
</comment>
<dbReference type="EMBL" id="CM023485">
    <property type="protein sequence ID" value="KAH6930195.1"/>
    <property type="molecule type" value="Genomic_DNA"/>
</dbReference>
<proteinExistence type="predicted"/>
<evidence type="ECO:0000313" key="2">
    <source>
        <dbReference type="Proteomes" id="UP000821845"/>
    </source>
</evidence>
<accession>A0ACB7S6E6</accession>
<evidence type="ECO:0000313" key="1">
    <source>
        <dbReference type="EMBL" id="KAH6930195.1"/>
    </source>
</evidence>
<name>A0ACB7S6E6_HYAAI</name>
<reference evidence="1" key="1">
    <citation type="submission" date="2020-05" db="EMBL/GenBank/DDBJ databases">
        <title>Large-scale comparative analyses of tick genomes elucidate their genetic diversity and vector capacities.</title>
        <authorList>
            <person name="Jia N."/>
            <person name="Wang J."/>
            <person name="Shi W."/>
            <person name="Du L."/>
            <person name="Sun Y."/>
            <person name="Zhan W."/>
            <person name="Jiang J."/>
            <person name="Wang Q."/>
            <person name="Zhang B."/>
            <person name="Ji P."/>
            <person name="Sakyi L.B."/>
            <person name="Cui X."/>
            <person name="Yuan T."/>
            <person name="Jiang B."/>
            <person name="Yang W."/>
            <person name="Lam T.T.-Y."/>
            <person name="Chang Q."/>
            <person name="Ding S."/>
            <person name="Wang X."/>
            <person name="Zhu J."/>
            <person name="Ruan X."/>
            <person name="Zhao L."/>
            <person name="Wei J."/>
            <person name="Que T."/>
            <person name="Du C."/>
            <person name="Cheng J."/>
            <person name="Dai P."/>
            <person name="Han X."/>
            <person name="Huang E."/>
            <person name="Gao Y."/>
            <person name="Liu J."/>
            <person name="Shao H."/>
            <person name="Ye R."/>
            <person name="Li L."/>
            <person name="Wei W."/>
            <person name="Wang X."/>
            <person name="Wang C."/>
            <person name="Yang T."/>
            <person name="Huo Q."/>
            <person name="Li W."/>
            <person name="Guo W."/>
            <person name="Chen H."/>
            <person name="Zhou L."/>
            <person name="Ni X."/>
            <person name="Tian J."/>
            <person name="Zhou Y."/>
            <person name="Sheng Y."/>
            <person name="Liu T."/>
            <person name="Pan Y."/>
            <person name="Xia L."/>
            <person name="Li J."/>
            <person name="Zhao F."/>
            <person name="Cao W."/>
        </authorList>
    </citation>
    <scope>NUCLEOTIDE SEQUENCE</scope>
    <source>
        <strain evidence="1">Hyas-2018</strain>
    </source>
</reference>
<keyword evidence="2" id="KW-1185">Reference proteome</keyword>
<gene>
    <name evidence="1" type="ORF">HPB50_011779</name>
</gene>